<dbReference type="Gramene" id="OPUNC04G01750.1">
    <property type="protein sequence ID" value="OPUNC04G01750.1"/>
    <property type="gene ID" value="OPUNC04G01750"/>
</dbReference>
<dbReference type="EnsemblPlants" id="OPUNC04G01750.1">
    <property type="protein sequence ID" value="OPUNC04G01750.1"/>
    <property type="gene ID" value="OPUNC04G01750"/>
</dbReference>
<proteinExistence type="predicted"/>
<organism evidence="2">
    <name type="scientific">Oryza punctata</name>
    <name type="common">Red rice</name>
    <dbReference type="NCBI Taxonomy" id="4537"/>
    <lineage>
        <taxon>Eukaryota</taxon>
        <taxon>Viridiplantae</taxon>
        <taxon>Streptophyta</taxon>
        <taxon>Embryophyta</taxon>
        <taxon>Tracheophyta</taxon>
        <taxon>Spermatophyta</taxon>
        <taxon>Magnoliopsida</taxon>
        <taxon>Liliopsida</taxon>
        <taxon>Poales</taxon>
        <taxon>Poaceae</taxon>
        <taxon>BOP clade</taxon>
        <taxon>Oryzoideae</taxon>
        <taxon>Oryzeae</taxon>
        <taxon>Oryzinae</taxon>
        <taxon>Oryza</taxon>
    </lineage>
</organism>
<dbReference type="AlphaFoldDB" id="A0A0E0KMI4"/>
<name>A0A0E0KMI4_ORYPU</name>
<sequence>MPPAPDAHPSRDATGASPPPSKSTPSALHQPPPSHPHPLPRHRTALRQPPPRGAQQVDPSLFPSLRSIGSGVPARANAAFLAAFRALLDDSPLQSEGLISFTCRGGRWRSDNGSLLLYCSDTRANSAAAAESISVRGSLRRCPSHDLAVDPPPLAFVVPLPVSVASPSSNLHDTAIVLSLMRLHRLLSVMRPIESPADRSPSPLRLLIAIHVSSPQSGPRTSSTGGHKTRAAGGLPPDAFALHALLCAVVDILSAYCNGQRRWNLHTIFQAREERGLYNCHTEIARCMQE</sequence>
<dbReference type="Proteomes" id="UP000026962">
    <property type="component" value="Chromosome 4"/>
</dbReference>
<evidence type="ECO:0000313" key="3">
    <source>
        <dbReference type="Proteomes" id="UP000026962"/>
    </source>
</evidence>
<reference evidence="2" key="2">
    <citation type="submission" date="2018-05" db="EMBL/GenBank/DDBJ databases">
        <title>OpunRS2 (Oryza punctata Reference Sequence Version 2).</title>
        <authorList>
            <person name="Zhang J."/>
            <person name="Kudrna D."/>
            <person name="Lee S."/>
            <person name="Talag J."/>
            <person name="Welchert J."/>
            <person name="Wing R.A."/>
        </authorList>
    </citation>
    <scope>NUCLEOTIDE SEQUENCE [LARGE SCALE GENOMIC DNA]</scope>
</reference>
<keyword evidence="3" id="KW-1185">Reference proteome</keyword>
<accession>A0A0E0KMI4</accession>
<protein>
    <submittedName>
        <fullName evidence="2">Uncharacterized protein</fullName>
    </submittedName>
</protein>
<dbReference type="HOGENOM" id="CLU_961029_0_0_1"/>
<feature type="region of interest" description="Disordered" evidence="1">
    <location>
        <begin position="1"/>
        <end position="62"/>
    </location>
</feature>
<evidence type="ECO:0000313" key="2">
    <source>
        <dbReference type="EnsemblPlants" id="OPUNC04G01750.1"/>
    </source>
</evidence>
<reference evidence="2" key="1">
    <citation type="submission" date="2015-04" db="UniProtKB">
        <authorList>
            <consortium name="EnsemblPlants"/>
        </authorList>
    </citation>
    <scope>IDENTIFICATION</scope>
</reference>
<dbReference type="STRING" id="4537.A0A0E0KMI4"/>
<evidence type="ECO:0000256" key="1">
    <source>
        <dbReference type="SAM" id="MobiDB-lite"/>
    </source>
</evidence>